<reference evidence="4 5" key="1">
    <citation type="journal article" date="2013" name="PLoS ONE">
        <title>Predicting the Proteins of Angomonas deanei, Strigomonas culicis and Their Respective Endosymbionts Reveals New Aspects of the Trypanosomatidae Family.</title>
        <authorList>
            <person name="Motta M.C."/>
            <person name="Martins A.C."/>
            <person name="de Souza S.S."/>
            <person name="Catta-Preta C.M."/>
            <person name="Silva R."/>
            <person name="Klein C.C."/>
            <person name="de Almeida L.G."/>
            <person name="de Lima Cunha O."/>
            <person name="Ciapina L.P."/>
            <person name="Brocchi M."/>
            <person name="Colabardini A.C."/>
            <person name="de Araujo Lima B."/>
            <person name="Machado C.R."/>
            <person name="de Almeida Soares C.M."/>
            <person name="Probst C.M."/>
            <person name="de Menezes C.B."/>
            <person name="Thompson C.E."/>
            <person name="Bartholomeu D.C."/>
            <person name="Gradia D.F."/>
            <person name="Pavoni D.P."/>
            <person name="Grisard E.C."/>
            <person name="Fantinatti-Garboggini F."/>
            <person name="Marchini F.K."/>
            <person name="Rodrigues-Luiz G.F."/>
            <person name="Wagner G."/>
            <person name="Goldman G.H."/>
            <person name="Fietto J.L."/>
            <person name="Elias M.C."/>
            <person name="Goldman M.H."/>
            <person name="Sagot M.F."/>
            <person name="Pereira M."/>
            <person name="Stoco P.H."/>
            <person name="de Mendonca-Neto R.P."/>
            <person name="Teixeira S.M."/>
            <person name="Maciel T.E."/>
            <person name="de Oliveira Mendes T.A."/>
            <person name="Urmenyi T.P."/>
            <person name="de Souza W."/>
            <person name="Schenkman S."/>
            <person name="de Vasconcelos A.T."/>
        </authorList>
    </citation>
    <scope>NUCLEOTIDE SEQUENCE [LARGE SCALE GENOMIC DNA]</scope>
</reference>
<evidence type="ECO:0000256" key="1">
    <source>
        <dbReference type="SAM" id="Coils"/>
    </source>
</evidence>
<evidence type="ECO:0000256" key="2">
    <source>
        <dbReference type="SAM" id="MobiDB-lite"/>
    </source>
</evidence>
<feature type="region of interest" description="Disordered" evidence="2">
    <location>
        <begin position="524"/>
        <end position="560"/>
    </location>
</feature>
<evidence type="ECO:0000313" key="4">
    <source>
        <dbReference type="EMBL" id="EPY25257.1"/>
    </source>
</evidence>
<name>S9U386_9TRYP</name>
<evidence type="ECO:0000256" key="3">
    <source>
        <dbReference type="SAM" id="SignalP"/>
    </source>
</evidence>
<feature type="signal peptide" evidence="3">
    <location>
        <begin position="1"/>
        <end position="22"/>
    </location>
</feature>
<proteinExistence type="predicted"/>
<evidence type="ECO:0008006" key="6">
    <source>
        <dbReference type="Google" id="ProtNLM"/>
    </source>
</evidence>
<keyword evidence="5" id="KW-1185">Reference proteome</keyword>
<dbReference type="Proteomes" id="UP000015354">
    <property type="component" value="Unassembled WGS sequence"/>
</dbReference>
<feature type="chain" id="PRO_5004557739" description="Calponin-homology (CH) domain-containing protein" evidence="3">
    <location>
        <begin position="23"/>
        <end position="823"/>
    </location>
</feature>
<accession>S9U386</accession>
<evidence type="ECO:0000313" key="5">
    <source>
        <dbReference type="Proteomes" id="UP000015354"/>
    </source>
</evidence>
<gene>
    <name evidence="4" type="ORF">STCU_06764</name>
</gene>
<dbReference type="EMBL" id="ATMH01006764">
    <property type="protein sequence ID" value="EPY25257.1"/>
    <property type="molecule type" value="Genomic_DNA"/>
</dbReference>
<organism evidence="4 5">
    <name type="scientific">Strigomonas culicis</name>
    <dbReference type="NCBI Taxonomy" id="28005"/>
    <lineage>
        <taxon>Eukaryota</taxon>
        <taxon>Discoba</taxon>
        <taxon>Euglenozoa</taxon>
        <taxon>Kinetoplastea</taxon>
        <taxon>Metakinetoplastina</taxon>
        <taxon>Trypanosomatida</taxon>
        <taxon>Trypanosomatidae</taxon>
        <taxon>Strigomonadinae</taxon>
        <taxon>Strigomonas</taxon>
    </lineage>
</organism>
<comment type="caution">
    <text evidence="4">The sequence shown here is derived from an EMBL/GenBank/DDBJ whole genome shotgun (WGS) entry which is preliminary data.</text>
</comment>
<protein>
    <recommendedName>
        <fullName evidence="6">Calponin-homology (CH) domain-containing protein</fullName>
    </recommendedName>
</protein>
<feature type="coiled-coil region" evidence="1">
    <location>
        <begin position="331"/>
        <end position="358"/>
    </location>
</feature>
<keyword evidence="1" id="KW-0175">Coiled coil</keyword>
<sequence length="823" mass="93953">MIQRVPLLFFFFLFLLRSFSESDSRVTFFFEFFFYCIHCCCCLYGHTFYKHCFLSFPLSVSLKKFFFLVAEMSDLLNAGISAAIDPYEETEREAADAIKLQRWLGSIEVEFSNHKSPFVAAEVILKKMNESATRVSSPDELYLMTTLSVLRHCIPHLSADFRDVASAALREITPAVLFTRARRTPTGEMMRTTSYAECFMRVYRLYAQYKSSLNFYEGRLLIEQRVMDRVLSQLDGLWVKMCFVSWRAHCKRIRRKREMFKRLNVRYAASCILPKIIRSWRQRAHVITAKARVASNKAISLELKLLYEQEVEAKTAHQLISDDVREKMRVAEATTTRCQQAQQRLATLEQLHSETESSIREHWRTWQDCVQVLFADVRALPSEPSNEATRTYTHSITESAAVYTKRSKDRTDRMSTKQIDFFLRFYQLLGGGGDQEEAPSLNAMSRHPYLLSARSLMTLPLTDMRAAVHYLTGPVTAPFHIEDFVQSNQSKLRLLHSFITYVCCGSHFSLFRPQNLALLMPSTEAEGGAERPDGQPIGSSPAKREEGLGPSSAHGGDRHASLLRGPARVVEVPATRLPEDCVEQMAKDVSEGLQQLHGCVEHHDKYLLALRQCVETPEMDVVRDYLGQVFERLSVIGLPVSREKLEHVLGSLVSPSDLPILTQLYPEHGMQSFGDFIHYTTKVSELSGWSLLNLTERLDSFCEVSPMENMCVELSEPDMVLFLHEHHLHLQRLFDAVREEQSIFISREKLQTFLTNVVHLSEGDVAEVLQTCGSAEQGEQWSKADLPSLLYCVGELLDPSPFRKAVEKLGEVLDIIVPYLLSL</sequence>
<dbReference type="OrthoDB" id="239776at2759"/>
<dbReference type="AlphaFoldDB" id="S9U386"/>
<keyword evidence="3" id="KW-0732">Signal</keyword>